<feature type="transmembrane region" description="Helical" evidence="3">
    <location>
        <begin position="702"/>
        <end position="724"/>
    </location>
</feature>
<keyword evidence="3" id="KW-0812">Transmembrane</keyword>
<gene>
    <name evidence="5" type="ORF">WJX73_006190</name>
</gene>
<feature type="region of interest" description="Disordered" evidence="2">
    <location>
        <begin position="1154"/>
        <end position="1191"/>
    </location>
</feature>
<feature type="coiled-coil region" evidence="1">
    <location>
        <begin position="289"/>
        <end position="342"/>
    </location>
</feature>
<feature type="compositionally biased region" description="Low complexity" evidence="2">
    <location>
        <begin position="1166"/>
        <end position="1188"/>
    </location>
</feature>
<dbReference type="Proteomes" id="UP001465755">
    <property type="component" value="Unassembled WGS sequence"/>
</dbReference>
<feature type="transmembrane region" description="Helical" evidence="3">
    <location>
        <begin position="730"/>
        <end position="751"/>
    </location>
</feature>
<feature type="region of interest" description="Disordered" evidence="2">
    <location>
        <begin position="1713"/>
        <end position="1798"/>
    </location>
</feature>
<feature type="region of interest" description="Disordered" evidence="2">
    <location>
        <begin position="1539"/>
        <end position="1617"/>
    </location>
</feature>
<reference evidence="5 6" key="1">
    <citation type="journal article" date="2024" name="Nat. Commun.">
        <title>Phylogenomics reveals the evolutionary origins of lichenization in chlorophyte algae.</title>
        <authorList>
            <person name="Puginier C."/>
            <person name="Libourel C."/>
            <person name="Otte J."/>
            <person name="Skaloud P."/>
            <person name="Haon M."/>
            <person name="Grisel S."/>
            <person name="Petersen M."/>
            <person name="Berrin J.G."/>
            <person name="Delaux P.M."/>
            <person name="Dal Grande F."/>
            <person name="Keller J."/>
        </authorList>
    </citation>
    <scope>NUCLEOTIDE SEQUENCE [LARGE SCALE GENOMIC DNA]</scope>
    <source>
        <strain evidence="5 6">SAG 2036</strain>
    </source>
</reference>
<feature type="compositionally biased region" description="Acidic residues" evidence="2">
    <location>
        <begin position="1431"/>
        <end position="1454"/>
    </location>
</feature>
<dbReference type="Pfam" id="PF07766">
    <property type="entry name" value="LETM1_RBD"/>
    <property type="match status" value="1"/>
</dbReference>
<feature type="region of interest" description="Disordered" evidence="2">
    <location>
        <begin position="1682"/>
        <end position="1701"/>
    </location>
</feature>
<feature type="compositionally biased region" description="Low complexity" evidence="2">
    <location>
        <begin position="1401"/>
        <end position="1416"/>
    </location>
</feature>
<feature type="compositionally biased region" description="Acidic residues" evidence="2">
    <location>
        <begin position="1583"/>
        <end position="1611"/>
    </location>
</feature>
<sequence>MLSSLFAGLRASGCGGRIGRGFVFQRAISETNKCLTPEQYTGRLCSVGRGVCTQAVGVSRWSFQQQLAEAEVPDGPAVRKSYLLEDAENNEEARERRDAAVEVLADMRLTSQQLRGELRALTSSFKGFGEMLGSPEDAEKTEQRIVWRVREMMTQLDTRANDEISRLPFRTRAAALAALEAVSGSAKNGAKQGNEDPRVVASSLEAAEKAVNKFVARRLQPAVQKVRGTPLKRWASGARVGADYVSGLWKRLNGNAPPSMTETLMTARGGPLWDLPWPKADADLRASQISMLSHNIDTLEKKLQEASKTREVKLRKTGMADRARLAAELRDMDLEVTELTRALAVRTLQLQMEYVAASLEDETLEIVQNTPNAGFLLFRQGSSDEVALLVADFGILENQLAEMCDAVDSGNGPLVDEEQLDRLAVEVPDLRDRLGIGEATVFSGSGWTWVRVTNSFRDAYGKVMDGGNFFIRGLRLLGSDVSQSFRLFSSAALGASLKPREVLSLRRTAQDVLAFVPFAIILIAPLTPVGHVLIFGFLQRYFPGFFPSQFSSRRQELVMRYEELRGQLRTAQDAAQAEDEEAELARATAAVARLTAPSSMRLEPMAASGLLSQAQKNGSAAGEGPAARTLRSLERQVAAAEKKALQSIGDGGTENLQQAATLQHICVSEFIARTWAVPRPCLLRTVAAAEERLVAVFPSPPGAVFLAYIFTRWVAPALAIWGLLHKQDKPAWVVGAGRALLAAALYGYIIVMGMPRSMALVTIGMGPQVPTLRMSLPSFAAKWVTSSPAAPLAFQSVALKIALGIAAAAAVKLFMHHRSHRKHPDVMLDIAKLPSKGATPAWQSQARASQQQEASQAPAGKTVNTEQGASAAEVAQGDRAEELDKFYSDIVQLGMALTWMQKLSGVPLDTRCLEPVSGEEVTLKTYVTEERTKLRSYAFMYRDLECSGELMPDNPTNASISTGLKNALPRVYDACNALRSWAATSRTTVPDLRRADTPPQERPHAACAPMEELWTSFSAAATSSEASAAQGSKPAARNAEGVPPGRFSGLAGSGPPVTSDQVLGQMGRDPYSILSLGSPSKPHPSKPAPDAQTAQKQRWPWHYNHNVVHHPGDFYRSLEVTELQKRISALEDSLTQLQEASLSKDVAGQLAATELDGADSQRPADAKSAAAVDSDSDSDSQASEGSEAMDTADHLDRIEDASEKLSEAVGGLIKADSEDLSDDELDTAHVLAAEVQRLSNQLQAYMADEHESVPEDGGILKATAKVAREACQDLLQDWPGVAHLGVPATAIERVRCLARQLRAFTADLTDEQRLKEDEDFEVEVEGDVEWLASLARTEIDIQDMREEYYRDAYFPDDAVDSAMCRAHTAADFLEELLPAMGASSAPAPPTPETPPQDSPKEQPSSQAAPEAEAAPSNWYVNKDGFIRNWGQDEDEDDDDDEVEEEDEEEEEEKTVDESAQAQASVKDASEAEEEEPESVWEAEARAELEWEAEREAEFMAEAKAEARVKAEANAKAEAEFEARLKALAEVEAELKALAEAEAEAEVEDDLEALVDPEAEAEEDEEDYWASSEASSLETHGSESEEDEEDDDDWDMYDDLDDDSEMTEEELAVAEMRDPATLAALKAASEAEEQGDEVPVQQVVRSVDVKFIDAPAPSKGSQGQGKGKTGELIRMAFADKDDQWSPDLDLECPPVKPGAAGSAPVSMLKVLKAQQDGAKAGAAAKGRAGSDRAAAGPAASKPGAAEVRMLQPFMDKDDKWSPDEDEASETPPTKKNGKPGKAQKEPYVFTHVEGDATVC</sequence>
<dbReference type="GO" id="GO:0043022">
    <property type="term" value="F:ribosome binding"/>
    <property type="evidence" value="ECO:0007669"/>
    <property type="project" value="InterPro"/>
</dbReference>
<dbReference type="PANTHER" id="PTHR45615">
    <property type="entry name" value="MYOSIN HEAVY CHAIN, NON-MUSCLE"/>
    <property type="match status" value="1"/>
</dbReference>
<feature type="compositionally biased region" description="Acidic residues" evidence="2">
    <location>
        <begin position="1540"/>
        <end position="1567"/>
    </location>
</feature>
<feature type="region of interest" description="Disordered" evidence="2">
    <location>
        <begin position="1025"/>
        <end position="1096"/>
    </location>
</feature>
<organism evidence="5 6">
    <name type="scientific">Symbiochloris irregularis</name>
    <dbReference type="NCBI Taxonomy" id="706552"/>
    <lineage>
        <taxon>Eukaryota</taxon>
        <taxon>Viridiplantae</taxon>
        <taxon>Chlorophyta</taxon>
        <taxon>core chlorophytes</taxon>
        <taxon>Trebouxiophyceae</taxon>
        <taxon>Trebouxiales</taxon>
        <taxon>Trebouxiaceae</taxon>
        <taxon>Symbiochloris</taxon>
    </lineage>
</organism>
<keyword evidence="3" id="KW-1133">Transmembrane helix</keyword>
<dbReference type="InterPro" id="IPR033122">
    <property type="entry name" value="LETM1-like_RBD"/>
</dbReference>
<evidence type="ECO:0000256" key="2">
    <source>
        <dbReference type="SAM" id="MobiDB-lite"/>
    </source>
</evidence>
<keyword evidence="1" id="KW-0175">Coiled coil</keyword>
<feature type="transmembrane region" description="Helical" evidence="3">
    <location>
        <begin position="512"/>
        <end position="538"/>
    </location>
</feature>
<evidence type="ECO:0000256" key="1">
    <source>
        <dbReference type="SAM" id="Coils"/>
    </source>
</evidence>
<feature type="compositionally biased region" description="Acidic residues" evidence="2">
    <location>
        <begin position="1470"/>
        <end position="1480"/>
    </location>
</feature>
<evidence type="ECO:0000313" key="5">
    <source>
        <dbReference type="EMBL" id="KAK9810635.1"/>
    </source>
</evidence>
<evidence type="ECO:0000256" key="3">
    <source>
        <dbReference type="SAM" id="Phobius"/>
    </source>
</evidence>
<dbReference type="PANTHER" id="PTHR45615:SF66">
    <property type="entry name" value="CARD DOMAIN-CONTAINING PROTEIN"/>
    <property type="match status" value="1"/>
</dbReference>
<accession>A0AAW1PQC4</accession>
<protein>
    <recommendedName>
        <fullName evidence="4">Letm1 RBD domain-containing protein</fullName>
    </recommendedName>
</protein>
<evidence type="ECO:0000259" key="4">
    <source>
        <dbReference type="Pfam" id="PF07766"/>
    </source>
</evidence>
<feature type="compositionally biased region" description="Pro residues" evidence="2">
    <location>
        <begin position="1386"/>
        <end position="1397"/>
    </location>
</feature>
<name>A0AAW1PQC4_9CHLO</name>
<feature type="domain" description="Letm1 RBD" evidence="4">
    <location>
        <begin position="497"/>
        <end position="570"/>
    </location>
</feature>
<proteinExistence type="predicted"/>
<feature type="compositionally biased region" description="Low complexity" evidence="2">
    <location>
        <begin position="841"/>
        <end position="859"/>
    </location>
</feature>
<comment type="caution">
    <text evidence="5">The sequence shown here is derived from an EMBL/GenBank/DDBJ whole genome shotgun (WGS) entry which is preliminary data.</text>
</comment>
<dbReference type="EMBL" id="JALJOQ010000015">
    <property type="protein sequence ID" value="KAK9810635.1"/>
    <property type="molecule type" value="Genomic_DNA"/>
</dbReference>
<feature type="transmembrane region" description="Helical" evidence="3">
    <location>
        <begin position="792"/>
        <end position="814"/>
    </location>
</feature>
<feature type="region of interest" description="Disordered" evidence="2">
    <location>
        <begin position="841"/>
        <end position="869"/>
    </location>
</feature>
<keyword evidence="6" id="KW-1185">Reference proteome</keyword>
<feature type="region of interest" description="Disordered" evidence="2">
    <location>
        <begin position="1381"/>
        <end position="1482"/>
    </location>
</feature>
<keyword evidence="3" id="KW-0472">Membrane</keyword>
<feature type="coiled-coil region" evidence="1">
    <location>
        <begin position="554"/>
        <end position="581"/>
    </location>
</feature>
<feature type="compositionally biased region" description="Low complexity" evidence="2">
    <location>
        <begin position="1713"/>
        <end position="1744"/>
    </location>
</feature>
<evidence type="ECO:0000313" key="6">
    <source>
        <dbReference type="Proteomes" id="UP001465755"/>
    </source>
</evidence>